<dbReference type="PANTHER" id="PTHR11461">
    <property type="entry name" value="SERINE PROTEASE INHIBITOR, SERPIN"/>
    <property type="match status" value="1"/>
</dbReference>
<name>A0A8S0PG96_OLEEU</name>
<evidence type="ECO:0000256" key="1">
    <source>
        <dbReference type="ARBA" id="ARBA00009500"/>
    </source>
</evidence>
<dbReference type="Gene3D" id="3.30.497.10">
    <property type="entry name" value="Antithrombin, subunit I, domain 2"/>
    <property type="match status" value="1"/>
</dbReference>
<dbReference type="InterPro" id="IPR023795">
    <property type="entry name" value="Serpin_CS"/>
</dbReference>
<comment type="caution">
    <text evidence="4">The sequence shown here is derived from an EMBL/GenBank/DDBJ whole genome shotgun (WGS) entry which is preliminary data.</text>
</comment>
<feature type="domain" description="Serpin" evidence="3">
    <location>
        <begin position="15"/>
        <end position="364"/>
    </location>
</feature>
<accession>A0A8S0PG96</accession>
<organism evidence="4 5">
    <name type="scientific">Olea europaea subsp. europaea</name>
    <dbReference type="NCBI Taxonomy" id="158383"/>
    <lineage>
        <taxon>Eukaryota</taxon>
        <taxon>Viridiplantae</taxon>
        <taxon>Streptophyta</taxon>
        <taxon>Embryophyta</taxon>
        <taxon>Tracheophyta</taxon>
        <taxon>Spermatophyta</taxon>
        <taxon>Magnoliopsida</taxon>
        <taxon>eudicotyledons</taxon>
        <taxon>Gunneridae</taxon>
        <taxon>Pentapetalae</taxon>
        <taxon>asterids</taxon>
        <taxon>lamiids</taxon>
        <taxon>Lamiales</taxon>
        <taxon>Oleaceae</taxon>
        <taxon>Oleeae</taxon>
        <taxon>Olea</taxon>
    </lineage>
</organism>
<dbReference type="InterPro" id="IPR036186">
    <property type="entry name" value="Serpin_sf"/>
</dbReference>
<dbReference type="GO" id="GO:0005615">
    <property type="term" value="C:extracellular space"/>
    <property type="evidence" value="ECO:0007669"/>
    <property type="project" value="InterPro"/>
</dbReference>
<dbReference type="Gramene" id="OE9A115582T1">
    <property type="protein sequence ID" value="OE9A115582C1"/>
    <property type="gene ID" value="OE9A115582"/>
</dbReference>
<evidence type="ECO:0000256" key="2">
    <source>
        <dbReference type="RuleBase" id="RU000411"/>
    </source>
</evidence>
<sequence length="367" mass="40788">MDIRESVSNQNDVSLLLAKHLVSTKASDANLVFSPPDFKSANKFLKFKSTEELNSVSSQLVTLVFTDGGSRLSFVNGIWVDRSLSLKPTFKKIVKNAYNAAASHVDFQTKASEVTEEVNLWAEKETNGIIKEILPSGSVDCLTRLIFANAVYFKGAWKQKFDSSNTNDDNFFLLNGSSVQVPFMTSNKKQYIRAFSGFKVLGHPYEQGEDKRKFSTYFFLPDAKDGLPALLEKIGSESGFLDNHLPYRQEVVGAFRISKFKISFGFEASEVLKGLGLVLPFSRNGLTEMVDTPVAQSLFVSNIFHKMFIEVNENGTKTAAATAGVVSEKCLPVKWDFVADHPFLFVVREDTTGLLLFIGQIHNPLSD</sequence>
<dbReference type="Pfam" id="PF00079">
    <property type="entry name" value="Serpin"/>
    <property type="match status" value="1"/>
</dbReference>
<reference evidence="4 5" key="1">
    <citation type="submission" date="2019-12" db="EMBL/GenBank/DDBJ databases">
        <authorList>
            <person name="Alioto T."/>
            <person name="Alioto T."/>
            <person name="Gomez Garrido J."/>
        </authorList>
    </citation>
    <scope>NUCLEOTIDE SEQUENCE [LARGE SCALE GENOMIC DNA]</scope>
</reference>
<dbReference type="AlphaFoldDB" id="A0A8S0PG96"/>
<gene>
    <name evidence="4" type="ORF">OLEA9_A115582</name>
</gene>
<dbReference type="OrthoDB" id="1063785at2759"/>
<keyword evidence="5" id="KW-1185">Reference proteome</keyword>
<dbReference type="PANTHER" id="PTHR11461:SF211">
    <property type="entry name" value="GH10112P-RELATED"/>
    <property type="match status" value="1"/>
</dbReference>
<protein>
    <submittedName>
        <fullName evidence="4">Serpin-ZX-like</fullName>
    </submittedName>
</protein>
<dbReference type="Proteomes" id="UP000594638">
    <property type="component" value="Unassembled WGS sequence"/>
</dbReference>
<dbReference type="InterPro" id="IPR023796">
    <property type="entry name" value="Serpin_dom"/>
</dbReference>
<dbReference type="GO" id="GO:0004867">
    <property type="term" value="F:serine-type endopeptidase inhibitor activity"/>
    <property type="evidence" value="ECO:0007669"/>
    <property type="project" value="InterPro"/>
</dbReference>
<dbReference type="InterPro" id="IPR042178">
    <property type="entry name" value="Serpin_sf_1"/>
</dbReference>
<dbReference type="PROSITE" id="PS00284">
    <property type="entry name" value="SERPIN"/>
    <property type="match status" value="1"/>
</dbReference>
<proteinExistence type="inferred from homology"/>
<dbReference type="SMART" id="SM00093">
    <property type="entry name" value="SERPIN"/>
    <property type="match status" value="1"/>
</dbReference>
<dbReference type="SUPFAM" id="SSF56574">
    <property type="entry name" value="Serpins"/>
    <property type="match status" value="1"/>
</dbReference>
<dbReference type="EMBL" id="CACTIH010000056">
    <property type="protein sequence ID" value="CAA2944473.1"/>
    <property type="molecule type" value="Genomic_DNA"/>
</dbReference>
<evidence type="ECO:0000259" key="3">
    <source>
        <dbReference type="SMART" id="SM00093"/>
    </source>
</evidence>
<dbReference type="InterPro" id="IPR000215">
    <property type="entry name" value="Serpin_fam"/>
</dbReference>
<dbReference type="InterPro" id="IPR042185">
    <property type="entry name" value="Serpin_sf_2"/>
</dbReference>
<evidence type="ECO:0000313" key="5">
    <source>
        <dbReference type="Proteomes" id="UP000594638"/>
    </source>
</evidence>
<dbReference type="Gene3D" id="2.30.39.10">
    <property type="entry name" value="Alpha-1-antitrypsin, domain 1"/>
    <property type="match status" value="1"/>
</dbReference>
<comment type="similarity">
    <text evidence="1 2">Belongs to the serpin family.</text>
</comment>
<evidence type="ECO:0000313" key="4">
    <source>
        <dbReference type="EMBL" id="CAA2944473.1"/>
    </source>
</evidence>
<dbReference type="CDD" id="cd02043">
    <property type="entry name" value="serpinP_plants"/>
    <property type="match status" value="1"/>
</dbReference>